<name>A0A1N6U4S3_9GAMM</name>
<protein>
    <recommendedName>
        <fullName evidence="1">DUF58 domain-containing protein</fullName>
    </recommendedName>
</protein>
<dbReference type="InterPro" id="IPR002881">
    <property type="entry name" value="DUF58"/>
</dbReference>
<dbReference type="PANTHER" id="PTHR33608:SF12">
    <property type="entry name" value="DUF58 DOMAIN-CONTAINING PROTEIN"/>
    <property type="match status" value="1"/>
</dbReference>
<dbReference type="STRING" id="49186.SAMN05421647_106202"/>
<organism evidence="2 3">
    <name type="scientific">Marinobacterium stanieri</name>
    <dbReference type="NCBI Taxonomy" id="49186"/>
    <lineage>
        <taxon>Bacteria</taxon>
        <taxon>Pseudomonadati</taxon>
        <taxon>Pseudomonadota</taxon>
        <taxon>Gammaproteobacteria</taxon>
        <taxon>Oceanospirillales</taxon>
        <taxon>Oceanospirillaceae</taxon>
        <taxon>Marinobacterium</taxon>
    </lineage>
</organism>
<evidence type="ECO:0000259" key="1">
    <source>
        <dbReference type="Pfam" id="PF01882"/>
    </source>
</evidence>
<sequence length="316" mass="35853">MKRTREQGDSEVFTSTERLLRLEAEGRLPDFHGCQRSRSLLAGHHGSRMRGRGLDFDELRRYNHGDDIRHLDWRATQRTGTPLVRSFTEERDRPTLILCDQRMDMLFGSTLLLKATAAAEVAALLGWISFHAGDRLGGIVFNDQSIDSVTPHRSRQRVIDLLSRIARHNRALHVDNTAARTPDQLDRVLSRALIQARHDQTLCIVSDFSGLTERTLGLLQQLAMHNDVLAVQIYDPIALNLPRQGIVNLSEDQTRVRLDLGQTSTRETLASFLAQRFQTVDDHLRHSHLPHLKISCGEPVLPQLRRSLGLLGAQRR</sequence>
<feature type="domain" description="DUF58" evidence="1">
    <location>
        <begin position="58"/>
        <end position="270"/>
    </location>
</feature>
<evidence type="ECO:0000313" key="3">
    <source>
        <dbReference type="Proteomes" id="UP000186895"/>
    </source>
</evidence>
<dbReference type="EMBL" id="FTMN01000006">
    <property type="protein sequence ID" value="SIQ60635.1"/>
    <property type="molecule type" value="Genomic_DNA"/>
</dbReference>
<reference evidence="2 3" key="1">
    <citation type="submission" date="2017-01" db="EMBL/GenBank/DDBJ databases">
        <authorList>
            <person name="Mah S.A."/>
            <person name="Swanson W.J."/>
            <person name="Moy G.W."/>
            <person name="Vacquier V.D."/>
        </authorList>
    </citation>
    <scope>NUCLEOTIDE SEQUENCE [LARGE SCALE GENOMIC DNA]</scope>
    <source>
        <strain evidence="2 3">DSM 7027</strain>
    </source>
</reference>
<dbReference type="Pfam" id="PF01882">
    <property type="entry name" value="DUF58"/>
    <property type="match status" value="1"/>
</dbReference>
<proteinExistence type="predicted"/>
<dbReference type="AlphaFoldDB" id="A0A1N6U4S3"/>
<gene>
    <name evidence="2" type="ORF">SAMN05421647_106202</name>
</gene>
<keyword evidence="3" id="KW-1185">Reference proteome</keyword>
<dbReference type="PANTHER" id="PTHR33608">
    <property type="entry name" value="BLL2464 PROTEIN"/>
    <property type="match status" value="1"/>
</dbReference>
<dbReference type="Proteomes" id="UP000186895">
    <property type="component" value="Unassembled WGS sequence"/>
</dbReference>
<evidence type="ECO:0000313" key="2">
    <source>
        <dbReference type="EMBL" id="SIQ60635.1"/>
    </source>
</evidence>
<accession>A0A1N6U4S3</accession>